<gene>
    <name evidence="1" type="ORF">PWYN_05190</name>
</gene>
<organism evidence="1 2">
    <name type="scientific">Paenibacillus wynnii</name>
    <dbReference type="NCBI Taxonomy" id="268407"/>
    <lineage>
        <taxon>Bacteria</taxon>
        <taxon>Bacillati</taxon>
        <taxon>Bacillota</taxon>
        <taxon>Bacilli</taxon>
        <taxon>Bacillales</taxon>
        <taxon>Paenibacillaceae</taxon>
        <taxon>Paenibacillus</taxon>
    </lineage>
</organism>
<dbReference type="OrthoDB" id="9802617at2"/>
<dbReference type="InterPro" id="IPR046100">
    <property type="entry name" value="DUF6037"/>
</dbReference>
<name>A0A098M9U6_9BACL</name>
<evidence type="ECO:0000313" key="2">
    <source>
        <dbReference type="Proteomes" id="UP000029734"/>
    </source>
</evidence>
<sequence length="218" mass="25801">MANVFENLKLLKKDMDNKGWVIDSFIFSYNNEDFIVLVKLFVENEKKKEKYALVKLEFLRQSDLNSSLELEANSNSLFVATKTLREYFNIEYNENLGDILQQFKEYFSKFIPKEVIEDKSEEKLRILVASLSKSDSENPNKMYCYQVRRNGYKSDGELAQRSIYNDNKTRILRPFLYSKLIDEKNISFCFSENKNDENTDETILANWVKNKSEVLRHS</sequence>
<comment type="caution">
    <text evidence="1">The sequence shown here is derived from an EMBL/GenBank/DDBJ whole genome shotgun (WGS) entry which is preliminary data.</text>
</comment>
<dbReference type="Proteomes" id="UP000029734">
    <property type="component" value="Unassembled WGS sequence"/>
</dbReference>
<dbReference type="STRING" id="268407.PWYN_05190"/>
<protein>
    <submittedName>
        <fullName evidence="1">Uncharacterized protein</fullName>
    </submittedName>
</protein>
<keyword evidence="2" id="KW-1185">Reference proteome</keyword>
<dbReference type="AlphaFoldDB" id="A0A098M9U6"/>
<dbReference type="EMBL" id="JQCR01000002">
    <property type="protein sequence ID" value="KGE18823.1"/>
    <property type="molecule type" value="Genomic_DNA"/>
</dbReference>
<accession>A0A098M9U6</accession>
<evidence type="ECO:0000313" key="1">
    <source>
        <dbReference type="EMBL" id="KGE18823.1"/>
    </source>
</evidence>
<reference evidence="1 2" key="1">
    <citation type="submission" date="2014-08" db="EMBL/GenBank/DDBJ databases">
        <authorList>
            <person name="den Bakker H.C."/>
        </authorList>
    </citation>
    <scope>NUCLEOTIDE SEQUENCE [LARGE SCALE GENOMIC DNA]</scope>
    <source>
        <strain evidence="1 2">DSM 18334</strain>
    </source>
</reference>
<proteinExistence type="predicted"/>
<dbReference type="RefSeq" id="WP_036649108.1">
    <property type="nucleotide sequence ID" value="NZ_JQCR01000002.1"/>
</dbReference>
<reference evidence="1 2" key="2">
    <citation type="submission" date="2014-10" db="EMBL/GenBank/DDBJ databases">
        <title>Comparative genomics of the Paenibacillus odorifer group.</title>
        <authorList>
            <person name="Tsai Y.-C."/>
            <person name="Martin N."/>
            <person name="Korlach J."/>
            <person name="Wiedmann M."/>
        </authorList>
    </citation>
    <scope>NUCLEOTIDE SEQUENCE [LARGE SCALE GENOMIC DNA]</scope>
    <source>
        <strain evidence="1 2">DSM 18334</strain>
    </source>
</reference>
<dbReference type="Pfam" id="PF19503">
    <property type="entry name" value="DUF6037"/>
    <property type="match status" value="1"/>
</dbReference>
<dbReference type="eggNOG" id="ENOG502ZCJ7">
    <property type="taxonomic scope" value="Bacteria"/>
</dbReference>